<protein>
    <submittedName>
        <fullName evidence="2">Type II secretion system protein</fullName>
    </submittedName>
</protein>
<gene>
    <name evidence="2" type="ORF">EMK97_13190</name>
</gene>
<dbReference type="EMBL" id="CP034759">
    <property type="protein sequence ID" value="QBG36606.1"/>
    <property type="molecule type" value="Genomic_DNA"/>
</dbReference>
<organism evidence="2 3">
    <name type="scientific">Litorilituus sediminis</name>
    <dbReference type="NCBI Taxonomy" id="718192"/>
    <lineage>
        <taxon>Bacteria</taxon>
        <taxon>Pseudomonadati</taxon>
        <taxon>Pseudomonadota</taxon>
        <taxon>Gammaproteobacteria</taxon>
        <taxon>Alteromonadales</taxon>
        <taxon>Colwelliaceae</taxon>
        <taxon>Litorilituus</taxon>
    </lineage>
</organism>
<dbReference type="NCBIfam" id="TIGR02532">
    <property type="entry name" value="IV_pilin_GFxxxE"/>
    <property type="match status" value="1"/>
</dbReference>
<dbReference type="OrthoDB" id="5593857at2"/>
<evidence type="ECO:0000256" key="1">
    <source>
        <dbReference type="SAM" id="Phobius"/>
    </source>
</evidence>
<dbReference type="InterPro" id="IPR012902">
    <property type="entry name" value="N_methyl_site"/>
</dbReference>
<evidence type="ECO:0000313" key="3">
    <source>
        <dbReference type="Proteomes" id="UP000290244"/>
    </source>
</evidence>
<feature type="transmembrane region" description="Helical" evidence="1">
    <location>
        <begin position="12"/>
        <end position="38"/>
    </location>
</feature>
<evidence type="ECO:0000313" key="2">
    <source>
        <dbReference type="EMBL" id="QBG36606.1"/>
    </source>
</evidence>
<sequence length="186" mass="19819">MRIKCSLSNKQSGFTLVEIIIGIVVLSISLAIVSTLIAPTEEQSADNLLQIKAAELGQSYLNDITSRAFDHNSDMAGGRIRCGEPNAIVNPCSVALGAEPGETNRNLFNDVDDFHNYTSNSDAIDDGLDAGYRNFKVAVTVVYAGCDLGLGNCPNAEGNLLAKKITVTVTTPLGTPIDFATYKTNF</sequence>
<reference evidence="2 3" key="1">
    <citation type="submission" date="2018-12" db="EMBL/GenBank/DDBJ databases">
        <title>Complete genome of Litorilituus sediminis.</title>
        <authorList>
            <person name="Liu A."/>
            <person name="Rong J."/>
        </authorList>
    </citation>
    <scope>NUCLEOTIDE SEQUENCE [LARGE SCALE GENOMIC DNA]</scope>
    <source>
        <strain evidence="2 3">JCM 17549</strain>
    </source>
</reference>
<keyword evidence="3" id="KW-1185">Reference proteome</keyword>
<accession>A0A4P6P4L3</accession>
<dbReference type="Pfam" id="PF07963">
    <property type="entry name" value="N_methyl"/>
    <property type="match status" value="1"/>
</dbReference>
<name>A0A4P6P4L3_9GAMM</name>
<keyword evidence="1" id="KW-0812">Transmembrane</keyword>
<dbReference type="AlphaFoldDB" id="A0A4P6P4L3"/>
<dbReference type="KEGG" id="lsd:EMK97_13190"/>
<keyword evidence="1" id="KW-0472">Membrane</keyword>
<dbReference type="Proteomes" id="UP000290244">
    <property type="component" value="Chromosome"/>
</dbReference>
<dbReference type="PROSITE" id="PS00409">
    <property type="entry name" value="PROKAR_NTER_METHYL"/>
    <property type="match status" value="1"/>
</dbReference>
<keyword evidence="1" id="KW-1133">Transmembrane helix</keyword>
<proteinExistence type="predicted"/>